<feature type="region of interest" description="Disordered" evidence="8">
    <location>
        <begin position="112"/>
        <end position="155"/>
    </location>
</feature>
<reference evidence="9 10" key="1">
    <citation type="journal article" date="2018" name="New Phytol.">
        <title>Phylogenomics of Endogonaceae and evolution of mycorrhizas within Mucoromycota.</title>
        <authorList>
            <person name="Chang Y."/>
            <person name="Desiro A."/>
            <person name="Na H."/>
            <person name="Sandor L."/>
            <person name="Lipzen A."/>
            <person name="Clum A."/>
            <person name="Barry K."/>
            <person name="Grigoriev I.V."/>
            <person name="Martin F.M."/>
            <person name="Stajich J.E."/>
            <person name="Smith M.E."/>
            <person name="Bonito G."/>
            <person name="Spatafora J.W."/>
        </authorList>
    </citation>
    <scope>NUCLEOTIDE SEQUENCE [LARGE SCALE GENOMIC DNA]</scope>
    <source>
        <strain evidence="9 10">AD002</strain>
    </source>
</reference>
<protein>
    <submittedName>
        <fullName evidence="9">Mitochondrial small ribosomal subunit Rsm22-domain-containing protein</fullName>
    </submittedName>
</protein>
<feature type="compositionally biased region" description="Low complexity" evidence="8">
    <location>
        <begin position="317"/>
        <end position="340"/>
    </location>
</feature>
<dbReference type="EMBL" id="RBNJ01015573">
    <property type="protein sequence ID" value="RUS24575.1"/>
    <property type="molecule type" value="Genomic_DNA"/>
</dbReference>
<keyword evidence="6" id="KW-0496">Mitochondrion</keyword>
<dbReference type="SUPFAM" id="SSF53335">
    <property type="entry name" value="S-adenosyl-L-methionine-dependent methyltransferases"/>
    <property type="match status" value="1"/>
</dbReference>
<keyword evidence="2" id="KW-0479">Metal-binding</keyword>
<dbReference type="InterPro" id="IPR052571">
    <property type="entry name" value="Mt_RNA_Methyltransferase"/>
</dbReference>
<dbReference type="AlphaFoldDB" id="A0A433Q441"/>
<accession>A0A433Q441</accession>
<dbReference type="GO" id="GO:0006412">
    <property type="term" value="P:translation"/>
    <property type="evidence" value="ECO:0007669"/>
    <property type="project" value="InterPro"/>
</dbReference>
<evidence type="ECO:0000256" key="4">
    <source>
        <dbReference type="ARBA" id="ARBA00023004"/>
    </source>
</evidence>
<dbReference type="Pfam" id="PF09243">
    <property type="entry name" value="Rsm22"/>
    <property type="match status" value="1"/>
</dbReference>
<sequence length="350" mass="37974">MHAFRTLPPNLRSPPRPLLRCLRHTLASTNSSAAPQATLILAQVSPQSETSTEEAEESIPYHRGSPEAAFGCKRIGCVVLPPDLDLGIKAILEDESKGLLRTDALRIYESFRSTSRLQEDPDDPPPQSKRSGKDKRPSHKSKDATPLSSPTLNPHVIDYGHRESVAYLAGAMSSTYAAVYNVLREIRGRMPTFVPASVFDFGSGPGTALWASREVFPESLASYRGVDISEAMIGVAEKLLTRSFPLILRPSCVQIRPRNTRLPTPTSSDTFRTIQEYVLPLSSRESLAPAFSTPMSLPPHATPPFSLTYTHPSNPKPTSSSVLSPSATSPLTPSASPCSSRSGTRPATSW</sequence>
<evidence type="ECO:0000256" key="3">
    <source>
        <dbReference type="ARBA" id="ARBA00022946"/>
    </source>
</evidence>
<evidence type="ECO:0000256" key="2">
    <source>
        <dbReference type="ARBA" id="ARBA00022723"/>
    </source>
</evidence>
<dbReference type="GO" id="GO:0005763">
    <property type="term" value="C:mitochondrial small ribosomal subunit"/>
    <property type="evidence" value="ECO:0007669"/>
    <property type="project" value="TreeGrafter"/>
</dbReference>
<dbReference type="GO" id="GO:0046872">
    <property type="term" value="F:metal ion binding"/>
    <property type="evidence" value="ECO:0007669"/>
    <property type="project" value="UniProtKB-KW"/>
</dbReference>
<evidence type="ECO:0000313" key="9">
    <source>
        <dbReference type="EMBL" id="RUS24575.1"/>
    </source>
</evidence>
<evidence type="ECO:0000313" key="10">
    <source>
        <dbReference type="Proteomes" id="UP000274822"/>
    </source>
</evidence>
<dbReference type="PANTHER" id="PTHR13184">
    <property type="entry name" value="37S RIBOSOMAL PROTEIN S22"/>
    <property type="match status" value="1"/>
</dbReference>
<feature type="compositionally biased region" description="Polar residues" evidence="8">
    <location>
        <begin position="341"/>
        <end position="350"/>
    </location>
</feature>
<dbReference type="PANTHER" id="PTHR13184:SF5">
    <property type="entry name" value="METHYLTRANSFERASE-LIKE PROTEIN 17, MITOCHONDRIAL"/>
    <property type="match status" value="1"/>
</dbReference>
<organism evidence="9 10">
    <name type="scientific">Jimgerdemannia flammicorona</name>
    <dbReference type="NCBI Taxonomy" id="994334"/>
    <lineage>
        <taxon>Eukaryota</taxon>
        <taxon>Fungi</taxon>
        <taxon>Fungi incertae sedis</taxon>
        <taxon>Mucoromycota</taxon>
        <taxon>Mucoromycotina</taxon>
        <taxon>Endogonomycetes</taxon>
        <taxon>Endogonales</taxon>
        <taxon>Endogonaceae</taxon>
        <taxon>Jimgerdemannia</taxon>
    </lineage>
</organism>
<name>A0A433Q441_9FUNG</name>
<keyword evidence="4" id="KW-0408">Iron</keyword>
<dbReference type="GO" id="GO:0008168">
    <property type="term" value="F:methyltransferase activity"/>
    <property type="evidence" value="ECO:0007669"/>
    <property type="project" value="InterPro"/>
</dbReference>
<evidence type="ECO:0000256" key="5">
    <source>
        <dbReference type="ARBA" id="ARBA00023014"/>
    </source>
</evidence>
<evidence type="ECO:0000256" key="8">
    <source>
        <dbReference type="SAM" id="MobiDB-lite"/>
    </source>
</evidence>
<evidence type="ECO:0000256" key="1">
    <source>
        <dbReference type="ARBA" id="ARBA00004173"/>
    </source>
</evidence>
<comment type="function">
    <text evidence="7">Mitochondrial ribosome (mitoribosome) assembly factor. Binds at the interface of the head and body domains of the mitochondrial small ribosomal subunit (mt-SSU), occluding the mRNA channel and preventing compaction of the head domain towards the body. Probable inactive methyltransferase: retains the characteristic folding and ability to bind S-adenosyl-L-methionine, but it probably lost its methyltransferase activity.</text>
</comment>
<keyword evidence="3" id="KW-0809">Transit peptide</keyword>
<keyword evidence="10" id="KW-1185">Reference proteome</keyword>
<keyword evidence="5" id="KW-0411">Iron-sulfur</keyword>
<dbReference type="InterPro" id="IPR015324">
    <property type="entry name" value="Ribosomal_Rsm22-like"/>
</dbReference>
<gene>
    <name evidence="9" type="ORF">BC938DRAFT_473372</name>
</gene>
<feature type="compositionally biased region" description="Basic residues" evidence="8">
    <location>
        <begin position="130"/>
        <end position="139"/>
    </location>
</feature>
<comment type="caution">
    <text evidence="9">The sequence shown here is derived from an EMBL/GenBank/DDBJ whole genome shotgun (WGS) entry which is preliminary data.</text>
</comment>
<feature type="region of interest" description="Disordered" evidence="8">
    <location>
        <begin position="302"/>
        <end position="350"/>
    </location>
</feature>
<dbReference type="InterPro" id="IPR029063">
    <property type="entry name" value="SAM-dependent_MTases_sf"/>
</dbReference>
<evidence type="ECO:0000256" key="6">
    <source>
        <dbReference type="ARBA" id="ARBA00023128"/>
    </source>
</evidence>
<comment type="subcellular location">
    <subcellularLocation>
        <location evidence="1">Mitochondrion</location>
    </subcellularLocation>
</comment>
<dbReference type="GO" id="GO:0051536">
    <property type="term" value="F:iron-sulfur cluster binding"/>
    <property type="evidence" value="ECO:0007669"/>
    <property type="project" value="UniProtKB-KW"/>
</dbReference>
<evidence type="ECO:0000256" key="7">
    <source>
        <dbReference type="ARBA" id="ARBA00045681"/>
    </source>
</evidence>
<proteinExistence type="predicted"/>
<dbReference type="GO" id="GO:0003735">
    <property type="term" value="F:structural constituent of ribosome"/>
    <property type="evidence" value="ECO:0007669"/>
    <property type="project" value="TreeGrafter"/>
</dbReference>
<dbReference type="Proteomes" id="UP000274822">
    <property type="component" value="Unassembled WGS sequence"/>
</dbReference>